<evidence type="ECO:0000313" key="1">
    <source>
        <dbReference type="EMBL" id="RLL19027.1"/>
    </source>
</evidence>
<gene>
    <name evidence="1" type="ORF">D9K81_14835</name>
</gene>
<dbReference type="RefSeq" id="WP_121523577.1">
    <property type="nucleotide sequence ID" value="NZ_RCHC01000019.1"/>
</dbReference>
<sequence length="130" mass="14374">MDYVEMMGSFDRVLDLAPLSTTHWHIENNKFVRMGCAVVDGYLSLSILRRIRSQAKASLLVSSSKLNEIVSFAPVGADAYSMKSGKYIATIGEHFYLVATDGKLSKVVCASDIAELIYMDHAKTYTNKAN</sequence>
<organism evidence="1 2">
    <name type="scientific">Acinetobacter chengduensis</name>
    <dbReference type="NCBI Taxonomy" id="2420890"/>
    <lineage>
        <taxon>Bacteria</taxon>
        <taxon>Pseudomonadati</taxon>
        <taxon>Pseudomonadota</taxon>
        <taxon>Gammaproteobacteria</taxon>
        <taxon>Moraxellales</taxon>
        <taxon>Moraxellaceae</taxon>
        <taxon>Acinetobacter</taxon>
    </lineage>
</organism>
<comment type="caution">
    <text evidence="1">The sequence shown here is derived from an EMBL/GenBank/DDBJ whole genome shotgun (WGS) entry which is preliminary data.</text>
</comment>
<protein>
    <submittedName>
        <fullName evidence="1">Uncharacterized protein</fullName>
    </submittedName>
</protein>
<evidence type="ECO:0000313" key="2">
    <source>
        <dbReference type="Proteomes" id="UP000280271"/>
    </source>
</evidence>
<name>A0ABX9TSZ3_9GAMM</name>
<dbReference type="Proteomes" id="UP000280271">
    <property type="component" value="Unassembled WGS sequence"/>
</dbReference>
<keyword evidence="2" id="KW-1185">Reference proteome</keyword>
<accession>A0ABX9TSZ3</accession>
<reference evidence="1 2" key="1">
    <citation type="submission" date="2018-09" db="EMBL/GenBank/DDBJ databases">
        <title>The draft genome of Acinetobacter sp. strains.</title>
        <authorList>
            <person name="Qin J."/>
            <person name="Feng Y."/>
            <person name="Zong Z."/>
        </authorList>
    </citation>
    <scope>NUCLEOTIDE SEQUENCE [LARGE SCALE GENOMIC DNA]</scope>
    <source>
        <strain evidence="1 2">WCHAc060005</strain>
    </source>
</reference>
<proteinExistence type="predicted"/>
<dbReference type="EMBL" id="RCHC01000019">
    <property type="protein sequence ID" value="RLL19027.1"/>
    <property type="molecule type" value="Genomic_DNA"/>
</dbReference>